<dbReference type="GO" id="GO:0030170">
    <property type="term" value="F:pyridoxal phosphate binding"/>
    <property type="evidence" value="ECO:0007669"/>
    <property type="project" value="InterPro"/>
</dbReference>
<organism evidence="7 9">
    <name type="scientific">Rhodotorula toruloides</name>
    <name type="common">Yeast</name>
    <name type="synonym">Rhodosporidium toruloides</name>
    <dbReference type="NCBI Taxonomy" id="5286"/>
    <lineage>
        <taxon>Eukaryota</taxon>
        <taxon>Fungi</taxon>
        <taxon>Dikarya</taxon>
        <taxon>Basidiomycota</taxon>
        <taxon>Pucciniomycotina</taxon>
        <taxon>Microbotryomycetes</taxon>
        <taxon>Sporidiobolales</taxon>
        <taxon>Sporidiobolaceae</taxon>
        <taxon>Rhodotorula</taxon>
    </lineage>
</organism>
<dbReference type="OrthoDB" id="691673at2759"/>
<evidence type="ECO:0000256" key="5">
    <source>
        <dbReference type="ARBA" id="ARBA00022898"/>
    </source>
</evidence>
<dbReference type="STRING" id="5286.A0A0K3CCW5"/>
<comment type="cofactor">
    <cofactor evidence="1">
        <name>pyridoxal 5'-phosphate</name>
        <dbReference type="ChEBI" id="CHEBI:597326"/>
    </cofactor>
</comment>
<evidence type="ECO:0000313" key="7">
    <source>
        <dbReference type="EMBL" id="CTR07594.1"/>
    </source>
</evidence>
<keyword evidence="4 8" id="KW-0808">Transferase</keyword>
<sequence>MTVAALPPARDLSHHLNEIAKNRFPSPLKDIFNYMGRPGMISMAGGLPHPSLFPFNELALQVYPPSTDLSEGVPPLGEQMSLTIPKYPSAKTDTSLTSILQYGNCSGNPALRAFLHQFTLDLYQPAYSDFQILLHEGNTSGWTKVVRLLLEPNEYILCEEFTFPSSMSVWVPMGCKAVPIKMDGEGMRADHLEEVLASWETTHPGTRRPHIMYIVPVGQNPSGSTMPAERRKEIYDLCVKYDIIICEDDPYTTLQYPPFEITDTPAPVAPKSGADFAASLVPSFLKFDYEGRVIRLESFSKTIAPGNRLGYFVANPLFTERLLRATEVESQTPSGWSQGIILQLLTTWGQAGYLTWLSRLRDTYQTRRDTMCANLAKVFKALPAASYASAVPGAEGIALYPSSTDSASIKPDQLPVASFTAPVGGMFLWIKFYLKGAPRYRELVAQGVEDPEKSFMDEFWTALADNLVLLTPGSYYTPWEGAHKLSTSARGAERDVGYMRFAFSYNSSDEMEEGIRRVEQVVKKLWAY</sequence>
<dbReference type="GO" id="GO:1901605">
    <property type="term" value="P:alpha-amino acid metabolic process"/>
    <property type="evidence" value="ECO:0007669"/>
    <property type="project" value="TreeGrafter"/>
</dbReference>
<dbReference type="CDD" id="cd00609">
    <property type="entry name" value="AAT_like"/>
    <property type="match status" value="1"/>
</dbReference>
<evidence type="ECO:0000256" key="2">
    <source>
        <dbReference type="ARBA" id="ARBA00007441"/>
    </source>
</evidence>
<dbReference type="PANTHER" id="PTHR42790">
    <property type="entry name" value="AMINOTRANSFERASE"/>
    <property type="match status" value="1"/>
</dbReference>
<keyword evidence="5" id="KW-0663">Pyridoxal phosphate</keyword>
<name>A0A0K3CCW5_RHOTO</name>
<gene>
    <name evidence="7" type="primary">FGENESH: predicted gene_6.377</name>
    <name evidence="8" type="ORF">AAT19DRAFT_14908</name>
    <name evidence="7" type="ORF">BN2166_0034550</name>
</gene>
<keyword evidence="9" id="KW-1185">Reference proteome</keyword>
<evidence type="ECO:0000256" key="1">
    <source>
        <dbReference type="ARBA" id="ARBA00001933"/>
    </source>
</evidence>
<reference evidence="7 9" key="1">
    <citation type="submission" date="2015-07" db="EMBL/GenBank/DDBJ databases">
        <authorList>
            <person name="Cajimat M.N.B."/>
            <person name="Milazzo M.L."/>
            <person name="Fulhorst C.F."/>
        </authorList>
    </citation>
    <scope>NUCLEOTIDE SEQUENCE [LARGE SCALE GENOMIC DNA]</scope>
    <source>
        <strain evidence="7">Single colony</strain>
    </source>
</reference>
<dbReference type="SUPFAM" id="SSF53383">
    <property type="entry name" value="PLP-dependent transferases"/>
    <property type="match status" value="1"/>
</dbReference>
<comment type="similarity">
    <text evidence="2">Belongs to the class-I pyridoxal-phosphate-dependent aminotransferase family.</text>
</comment>
<keyword evidence="3" id="KW-0032">Aminotransferase</keyword>
<evidence type="ECO:0000259" key="6">
    <source>
        <dbReference type="Pfam" id="PF00155"/>
    </source>
</evidence>
<proteinExistence type="inferred from homology"/>
<dbReference type="InterPro" id="IPR004839">
    <property type="entry name" value="Aminotransferase_I/II_large"/>
</dbReference>
<protein>
    <submittedName>
        <fullName evidence="8">Pyridoxal phosphate-dependent transferase</fullName>
    </submittedName>
</protein>
<dbReference type="EMBL" id="LCTV02000006">
    <property type="protein sequence ID" value="PRQ74555.1"/>
    <property type="molecule type" value="Genomic_DNA"/>
</dbReference>
<dbReference type="EMBL" id="CWKI01000006">
    <property type="protein sequence ID" value="CTR07594.1"/>
    <property type="molecule type" value="Genomic_DNA"/>
</dbReference>
<dbReference type="InterPro" id="IPR015421">
    <property type="entry name" value="PyrdxlP-dep_Trfase_major"/>
</dbReference>
<dbReference type="Pfam" id="PF00155">
    <property type="entry name" value="Aminotran_1_2"/>
    <property type="match status" value="1"/>
</dbReference>
<feature type="domain" description="Aminotransferase class I/classII large" evidence="6">
    <location>
        <begin position="67"/>
        <end position="387"/>
    </location>
</feature>
<evidence type="ECO:0000313" key="8">
    <source>
        <dbReference type="EMBL" id="PRQ74555.1"/>
    </source>
</evidence>
<dbReference type="InterPro" id="IPR050859">
    <property type="entry name" value="Class-I_PLP-dep_aminotransf"/>
</dbReference>
<dbReference type="Gene3D" id="3.40.640.10">
    <property type="entry name" value="Type I PLP-dependent aspartate aminotransferase-like (Major domain)"/>
    <property type="match status" value="1"/>
</dbReference>
<dbReference type="Proteomes" id="UP000239560">
    <property type="component" value="Unassembled WGS sequence"/>
</dbReference>
<accession>A0A0K3CCW5</accession>
<dbReference type="OMA" id="ILCEEFT"/>
<dbReference type="InterPro" id="IPR015424">
    <property type="entry name" value="PyrdxlP-dep_Trfase"/>
</dbReference>
<evidence type="ECO:0000313" key="10">
    <source>
        <dbReference type="Proteomes" id="UP000239560"/>
    </source>
</evidence>
<dbReference type="AlphaFoldDB" id="A0A0K3CCW5"/>
<dbReference type="PANTHER" id="PTHR42790:SF1">
    <property type="entry name" value="AROMATIC AMINO ACID AMINOTRANSFERASE, HYPOTHETICAL (EUROFUNG)"/>
    <property type="match status" value="1"/>
</dbReference>
<evidence type="ECO:0000313" key="9">
    <source>
        <dbReference type="Proteomes" id="UP000199069"/>
    </source>
</evidence>
<reference evidence="8 10" key="2">
    <citation type="journal article" date="2018" name="Elife">
        <title>Functional genomics of lipid metabolism in the oleaginous yeast Rhodosporidium toruloides.</title>
        <authorList>
            <person name="Coradetti S.T."/>
            <person name="Pinel D."/>
            <person name="Geiselman G."/>
            <person name="Ito M."/>
            <person name="Mondo S."/>
            <person name="Reilly M.C."/>
            <person name="Cheng Y.F."/>
            <person name="Bauer S."/>
            <person name="Grigoriev I."/>
            <person name="Gladden J.M."/>
            <person name="Simmons B.A."/>
            <person name="Brem R."/>
            <person name="Arkin A.P."/>
            <person name="Skerker J.M."/>
        </authorList>
    </citation>
    <scope>NUCLEOTIDE SEQUENCE [LARGE SCALE GENOMIC DNA]</scope>
    <source>
        <strain evidence="8 10">NBRC 0880</strain>
    </source>
</reference>
<dbReference type="GO" id="GO:0008483">
    <property type="term" value="F:transaminase activity"/>
    <property type="evidence" value="ECO:0007669"/>
    <property type="project" value="UniProtKB-KW"/>
</dbReference>
<evidence type="ECO:0000256" key="3">
    <source>
        <dbReference type="ARBA" id="ARBA00022576"/>
    </source>
</evidence>
<evidence type="ECO:0000256" key="4">
    <source>
        <dbReference type="ARBA" id="ARBA00022679"/>
    </source>
</evidence>
<dbReference type="Proteomes" id="UP000199069">
    <property type="component" value="Unassembled WGS sequence"/>
</dbReference>